<gene>
    <name evidence="4" type="ORF">CI238_01043</name>
</gene>
<dbReference type="GO" id="GO:0016616">
    <property type="term" value="F:oxidoreductase activity, acting on the CH-OH group of donors, NAD or NADP as acceptor"/>
    <property type="evidence" value="ECO:0007669"/>
    <property type="project" value="TreeGrafter"/>
</dbReference>
<proteinExistence type="inferred from homology"/>
<evidence type="ECO:0000256" key="2">
    <source>
        <dbReference type="ARBA" id="ARBA00023002"/>
    </source>
</evidence>
<reference evidence="4 5" key="1">
    <citation type="submission" date="2015-06" db="EMBL/GenBank/DDBJ databases">
        <title>Survival trade-offs in plant roots during colonization by closely related pathogenic and mutualistic fungi.</title>
        <authorList>
            <person name="Hacquard S."/>
            <person name="Kracher B."/>
            <person name="Hiruma K."/>
            <person name="Weinman A."/>
            <person name="Muench P."/>
            <person name="Garrido Oter R."/>
            <person name="Ver Loren van Themaat E."/>
            <person name="Dallerey J.-F."/>
            <person name="Damm U."/>
            <person name="Henrissat B."/>
            <person name="Lespinet O."/>
            <person name="Thon M."/>
            <person name="Kemen E."/>
            <person name="McHardy A.C."/>
            <person name="Schulze-Lefert P."/>
            <person name="O'Connell R.J."/>
        </authorList>
    </citation>
    <scope>NUCLEOTIDE SEQUENCE [LARGE SCALE GENOMIC DNA]</scope>
    <source>
        <strain evidence="4 5">MAFF 238704</strain>
    </source>
</reference>
<organism evidence="4 5">
    <name type="scientific">Colletotrichum incanum</name>
    <name type="common">Soybean anthracnose fungus</name>
    <dbReference type="NCBI Taxonomy" id="1573173"/>
    <lineage>
        <taxon>Eukaryota</taxon>
        <taxon>Fungi</taxon>
        <taxon>Dikarya</taxon>
        <taxon>Ascomycota</taxon>
        <taxon>Pezizomycotina</taxon>
        <taxon>Sordariomycetes</taxon>
        <taxon>Hypocreomycetidae</taxon>
        <taxon>Glomerellales</taxon>
        <taxon>Glomerellaceae</taxon>
        <taxon>Colletotrichum</taxon>
        <taxon>Colletotrichum spaethianum species complex</taxon>
    </lineage>
</organism>
<comment type="caution">
    <text evidence="4">The sequence shown here is derived from an EMBL/GenBank/DDBJ whole genome shotgun (WGS) entry which is preliminary data.</text>
</comment>
<evidence type="ECO:0000256" key="1">
    <source>
        <dbReference type="ARBA" id="ARBA00006484"/>
    </source>
</evidence>
<evidence type="ECO:0000313" key="5">
    <source>
        <dbReference type="Proteomes" id="UP000076584"/>
    </source>
</evidence>
<accession>A0A166Q2A4</accession>
<dbReference type="InterPro" id="IPR036291">
    <property type="entry name" value="NAD(P)-bd_dom_sf"/>
</dbReference>
<name>A0A166Q2A4_COLIC</name>
<dbReference type="Gene3D" id="3.40.50.720">
    <property type="entry name" value="NAD(P)-binding Rossmann-like Domain"/>
    <property type="match status" value="1"/>
</dbReference>
<dbReference type="SUPFAM" id="SSF51735">
    <property type="entry name" value="NAD(P)-binding Rossmann-fold domains"/>
    <property type="match status" value="1"/>
</dbReference>
<dbReference type="AlphaFoldDB" id="A0A166Q2A4"/>
<dbReference type="PANTHER" id="PTHR42760:SF37">
    <property type="entry name" value="CLAVALDEHYDE DEHYDROGENASE"/>
    <property type="match status" value="1"/>
</dbReference>
<dbReference type="PANTHER" id="PTHR42760">
    <property type="entry name" value="SHORT-CHAIN DEHYDROGENASES/REDUCTASES FAMILY MEMBER"/>
    <property type="match status" value="1"/>
</dbReference>
<dbReference type="PRINTS" id="PR00080">
    <property type="entry name" value="SDRFAMILY"/>
</dbReference>
<keyword evidence="2" id="KW-0560">Oxidoreductase</keyword>
<dbReference type="EMBL" id="LFIW01002536">
    <property type="protein sequence ID" value="KZL67436.1"/>
    <property type="molecule type" value="Genomic_DNA"/>
</dbReference>
<comment type="similarity">
    <text evidence="1 3">Belongs to the short-chain dehydrogenases/reductases (SDR) family.</text>
</comment>
<evidence type="ECO:0000256" key="3">
    <source>
        <dbReference type="RuleBase" id="RU000363"/>
    </source>
</evidence>
<evidence type="ECO:0000313" key="4">
    <source>
        <dbReference type="EMBL" id="KZL67436.1"/>
    </source>
</evidence>
<dbReference type="Proteomes" id="UP000076584">
    <property type="component" value="Unassembled WGS sequence"/>
</dbReference>
<dbReference type="PRINTS" id="PR00081">
    <property type="entry name" value="GDHRDH"/>
</dbReference>
<keyword evidence="5" id="KW-1185">Reference proteome</keyword>
<dbReference type="InterPro" id="IPR002347">
    <property type="entry name" value="SDR_fam"/>
</dbReference>
<protein>
    <submittedName>
        <fullName evidence="4">Short chain dehydrogenase reductase</fullName>
    </submittedName>
</protein>
<dbReference type="CDD" id="cd05233">
    <property type="entry name" value="SDR_c"/>
    <property type="match status" value="1"/>
</dbReference>
<dbReference type="STRING" id="1573173.A0A166Q2A4"/>
<dbReference type="Pfam" id="PF00106">
    <property type="entry name" value="adh_short"/>
    <property type="match status" value="1"/>
</dbReference>
<sequence length="301" mass="32450">MASLPADFYVKSIQFTKSVHREEYPAIDPADPELSLAGKVVIITGASRGIGERGLVPAFAKAGVKALVLVARDETKLNAVAEEAKKLNADLETFVYPVDIADGAGIETLFEKVSATYGHADVLVNNAAVLTALDTITTSDPKVWMDDLTTNIGGAFYPTFHFLRSLPSTSHGTIVNVTTIAHWIVPGMSSYVLAKLASLQLAAYVAAETAPQGNVTAIGLHPGLVHTDMTSDYFRPFAQDSPELVGGTAVWLCSERARFLNGRFMAANWDVGDLYKRRGEIVERDLLKIDMAGKFGAEQFD</sequence>